<protein>
    <submittedName>
        <fullName evidence="1">Hpt domain-containing protein</fullName>
    </submittedName>
</protein>
<name>A0AC61R9U4_9FIRM</name>
<comment type="caution">
    <text evidence="1">The sequence shown here is derived from an EMBL/GenBank/DDBJ whole genome shotgun (WGS) entry which is preliminary data.</text>
</comment>
<dbReference type="EMBL" id="SRYG01000002">
    <property type="protein sequence ID" value="TGY67058.1"/>
    <property type="molecule type" value="Genomic_DNA"/>
</dbReference>
<sequence length="121" mass="13862">MNMNLEQCYKAMDGDYEEAKRRLRADRLIVKFLRKFADDPSFSRFEAAIAAHDDKAAFLALHTIKGVAQNLSMTALYQKADTLCELFRFGWSDEGAAKADELKTEYERVMTAIERHVGYEA</sequence>
<dbReference type="Proteomes" id="UP000308836">
    <property type="component" value="Unassembled WGS sequence"/>
</dbReference>
<gene>
    <name evidence="1" type="ORF">E5336_01190</name>
</gene>
<reference evidence="1" key="1">
    <citation type="submission" date="2019-04" db="EMBL/GenBank/DDBJ databases">
        <title>Microbes associate with the intestines of laboratory mice.</title>
        <authorList>
            <person name="Navarre W."/>
            <person name="Wong E."/>
            <person name="Huang K."/>
            <person name="Tropini C."/>
            <person name="Ng K."/>
            <person name="Yu B."/>
        </authorList>
    </citation>
    <scope>NUCLEOTIDE SEQUENCE</scope>
    <source>
        <strain evidence="1">NM09_H32</strain>
    </source>
</reference>
<evidence type="ECO:0000313" key="1">
    <source>
        <dbReference type="EMBL" id="TGY67058.1"/>
    </source>
</evidence>
<keyword evidence="2" id="KW-1185">Reference proteome</keyword>
<accession>A0AC61R9U4</accession>
<evidence type="ECO:0000313" key="2">
    <source>
        <dbReference type="Proteomes" id="UP000308836"/>
    </source>
</evidence>
<proteinExistence type="predicted"/>
<organism evidence="1 2">
    <name type="scientific">Dubosiella muris</name>
    <dbReference type="NCBI Taxonomy" id="3038133"/>
    <lineage>
        <taxon>Bacteria</taxon>
        <taxon>Bacillati</taxon>
        <taxon>Bacillota</taxon>
        <taxon>Erysipelotrichia</taxon>
        <taxon>Erysipelotrichales</taxon>
        <taxon>Erysipelotrichaceae</taxon>
        <taxon>Dubosiella</taxon>
    </lineage>
</organism>